<sequence>MQKLICPQLGILTSLSGNTAKVYLPLFKIETGWIRVSSNLLYEKEVQLTGQPESFSFNEMVYNTLKVGDEVLVVFANGDINQGIVALRMG</sequence>
<reference evidence="2" key="1">
    <citation type="submission" date="2016-12" db="EMBL/GenBank/DDBJ databases">
        <authorList>
            <person name="Varghese N."/>
            <person name="Submissions S."/>
        </authorList>
    </citation>
    <scope>NUCLEOTIDE SEQUENCE [LARGE SCALE GENOMIC DNA]</scope>
    <source>
        <strain evidence="2">DSM 11544</strain>
    </source>
</reference>
<proteinExistence type="predicted"/>
<gene>
    <name evidence="1" type="ORF">SAMN02745215_02410</name>
</gene>
<dbReference type="STRING" id="1121395.SAMN02745215_02410"/>
<evidence type="ECO:0008006" key="3">
    <source>
        <dbReference type="Google" id="ProtNLM"/>
    </source>
</evidence>
<dbReference type="EMBL" id="FRDN01000007">
    <property type="protein sequence ID" value="SHN73124.1"/>
    <property type="molecule type" value="Genomic_DNA"/>
</dbReference>
<dbReference type="RefSeq" id="WP_072772806.1">
    <property type="nucleotide sequence ID" value="NZ_FRDN01000007.1"/>
</dbReference>
<evidence type="ECO:0000313" key="2">
    <source>
        <dbReference type="Proteomes" id="UP000184010"/>
    </source>
</evidence>
<accession>A0A1M7TQU9</accession>
<organism evidence="1 2">
    <name type="scientific">Desulfitobacterium chlororespirans DSM 11544</name>
    <dbReference type="NCBI Taxonomy" id="1121395"/>
    <lineage>
        <taxon>Bacteria</taxon>
        <taxon>Bacillati</taxon>
        <taxon>Bacillota</taxon>
        <taxon>Clostridia</taxon>
        <taxon>Eubacteriales</taxon>
        <taxon>Desulfitobacteriaceae</taxon>
        <taxon>Desulfitobacterium</taxon>
    </lineage>
</organism>
<name>A0A1M7TQU9_9FIRM</name>
<protein>
    <recommendedName>
        <fullName evidence="3">DUF2577 domain-containing protein</fullName>
    </recommendedName>
</protein>
<dbReference type="Proteomes" id="UP000184010">
    <property type="component" value="Unassembled WGS sequence"/>
</dbReference>
<evidence type="ECO:0000313" key="1">
    <source>
        <dbReference type="EMBL" id="SHN73124.1"/>
    </source>
</evidence>
<keyword evidence="2" id="KW-1185">Reference proteome</keyword>
<dbReference type="AlphaFoldDB" id="A0A1M7TQU9"/>